<proteinExistence type="predicted"/>
<accession>A0ACB8B332</accession>
<dbReference type="Proteomes" id="UP000790709">
    <property type="component" value="Unassembled WGS sequence"/>
</dbReference>
<dbReference type="EMBL" id="MU266643">
    <property type="protein sequence ID" value="KAH7919636.1"/>
    <property type="molecule type" value="Genomic_DNA"/>
</dbReference>
<organism evidence="1 2">
    <name type="scientific">Leucogyrophana mollusca</name>
    <dbReference type="NCBI Taxonomy" id="85980"/>
    <lineage>
        <taxon>Eukaryota</taxon>
        <taxon>Fungi</taxon>
        <taxon>Dikarya</taxon>
        <taxon>Basidiomycota</taxon>
        <taxon>Agaricomycotina</taxon>
        <taxon>Agaricomycetes</taxon>
        <taxon>Agaricomycetidae</taxon>
        <taxon>Boletales</taxon>
        <taxon>Boletales incertae sedis</taxon>
        <taxon>Leucogyrophana</taxon>
    </lineage>
</organism>
<evidence type="ECO:0000313" key="1">
    <source>
        <dbReference type="EMBL" id="KAH7919636.1"/>
    </source>
</evidence>
<comment type="caution">
    <text evidence="1">The sequence shown here is derived from an EMBL/GenBank/DDBJ whole genome shotgun (WGS) entry which is preliminary data.</text>
</comment>
<protein>
    <submittedName>
        <fullName evidence="1">Uncharacterized protein</fullName>
    </submittedName>
</protein>
<reference evidence="1" key="1">
    <citation type="journal article" date="2021" name="New Phytol.">
        <title>Evolutionary innovations through gain and loss of genes in the ectomycorrhizal Boletales.</title>
        <authorList>
            <person name="Wu G."/>
            <person name="Miyauchi S."/>
            <person name="Morin E."/>
            <person name="Kuo A."/>
            <person name="Drula E."/>
            <person name="Varga T."/>
            <person name="Kohler A."/>
            <person name="Feng B."/>
            <person name="Cao Y."/>
            <person name="Lipzen A."/>
            <person name="Daum C."/>
            <person name="Hundley H."/>
            <person name="Pangilinan J."/>
            <person name="Johnson J."/>
            <person name="Barry K."/>
            <person name="LaButti K."/>
            <person name="Ng V."/>
            <person name="Ahrendt S."/>
            <person name="Min B."/>
            <person name="Choi I.G."/>
            <person name="Park H."/>
            <person name="Plett J.M."/>
            <person name="Magnuson J."/>
            <person name="Spatafora J.W."/>
            <person name="Nagy L.G."/>
            <person name="Henrissat B."/>
            <person name="Grigoriev I.V."/>
            <person name="Yang Z.L."/>
            <person name="Xu J."/>
            <person name="Martin F.M."/>
        </authorList>
    </citation>
    <scope>NUCLEOTIDE SEQUENCE</scope>
    <source>
        <strain evidence="1">KUC20120723A-06</strain>
    </source>
</reference>
<sequence length="52" mass="6123">MMTMWFSSYHRRWNPAPRHIARSRKLPSKKQSAPAPTTAQRMENEGDVKQQP</sequence>
<name>A0ACB8B332_9AGAM</name>
<gene>
    <name evidence="1" type="ORF">BV22DRAFT_1040715</name>
</gene>
<evidence type="ECO:0000313" key="2">
    <source>
        <dbReference type="Proteomes" id="UP000790709"/>
    </source>
</evidence>
<keyword evidence="2" id="KW-1185">Reference proteome</keyword>